<dbReference type="SMART" id="SM00283">
    <property type="entry name" value="MA"/>
    <property type="match status" value="1"/>
</dbReference>
<keyword evidence="14" id="KW-1185">Reference proteome</keyword>
<evidence type="ECO:0000256" key="7">
    <source>
        <dbReference type="ARBA" id="ARBA00023224"/>
    </source>
</evidence>
<keyword evidence="4 10" id="KW-0812">Transmembrane</keyword>
<evidence type="ECO:0000313" key="14">
    <source>
        <dbReference type="Proteomes" id="UP001596002"/>
    </source>
</evidence>
<protein>
    <submittedName>
        <fullName evidence="13">Methyl-accepting chemotaxis protein</fullName>
    </submittedName>
</protein>
<comment type="caution">
    <text evidence="13">The sequence shown here is derived from an EMBL/GenBank/DDBJ whole genome shotgun (WGS) entry which is preliminary data.</text>
</comment>
<dbReference type="InterPro" id="IPR033479">
    <property type="entry name" value="dCache_1"/>
</dbReference>
<dbReference type="PROSITE" id="PS50885">
    <property type="entry name" value="HAMP"/>
    <property type="match status" value="1"/>
</dbReference>
<dbReference type="CDD" id="cd12912">
    <property type="entry name" value="PDC2_MCP_like"/>
    <property type="match status" value="1"/>
</dbReference>
<dbReference type="Proteomes" id="UP001596002">
    <property type="component" value="Unassembled WGS sequence"/>
</dbReference>
<dbReference type="CDD" id="cd06225">
    <property type="entry name" value="HAMP"/>
    <property type="match status" value="1"/>
</dbReference>
<dbReference type="Gene3D" id="3.30.450.20">
    <property type="entry name" value="PAS domain"/>
    <property type="match status" value="2"/>
</dbReference>
<keyword evidence="3" id="KW-0145">Chemotaxis</keyword>
<evidence type="ECO:0000256" key="1">
    <source>
        <dbReference type="ARBA" id="ARBA00004651"/>
    </source>
</evidence>
<evidence type="ECO:0000256" key="5">
    <source>
        <dbReference type="ARBA" id="ARBA00022989"/>
    </source>
</evidence>
<accession>A0ABV9Q5I5</accession>
<comment type="subcellular location">
    <subcellularLocation>
        <location evidence="1">Cell membrane</location>
        <topology evidence="1">Multi-pass membrane protein</topology>
    </subcellularLocation>
</comment>
<evidence type="ECO:0000256" key="2">
    <source>
        <dbReference type="ARBA" id="ARBA00022475"/>
    </source>
</evidence>
<dbReference type="SMART" id="SM00304">
    <property type="entry name" value="HAMP"/>
    <property type="match status" value="2"/>
</dbReference>
<keyword evidence="7 9" id="KW-0807">Transducer</keyword>
<comment type="similarity">
    <text evidence="8">Belongs to the methyl-accepting chemotaxis (MCP) protein family.</text>
</comment>
<feature type="domain" description="HAMP" evidence="12">
    <location>
        <begin position="319"/>
        <end position="371"/>
    </location>
</feature>
<dbReference type="SUPFAM" id="SSF103190">
    <property type="entry name" value="Sensory domain-like"/>
    <property type="match status" value="1"/>
</dbReference>
<feature type="transmembrane region" description="Helical" evidence="10">
    <location>
        <begin position="12"/>
        <end position="31"/>
    </location>
</feature>
<evidence type="ECO:0000256" key="8">
    <source>
        <dbReference type="ARBA" id="ARBA00029447"/>
    </source>
</evidence>
<keyword evidence="5 10" id="KW-1133">Transmembrane helix</keyword>
<gene>
    <name evidence="13" type="ORF">ACFO8Q_20805</name>
</gene>
<dbReference type="CDD" id="cd11386">
    <property type="entry name" value="MCP_signal"/>
    <property type="match status" value="1"/>
</dbReference>
<dbReference type="PANTHER" id="PTHR32089">
    <property type="entry name" value="METHYL-ACCEPTING CHEMOTAXIS PROTEIN MCPB"/>
    <property type="match status" value="1"/>
</dbReference>
<dbReference type="Pfam" id="PF00015">
    <property type="entry name" value="MCPsignal"/>
    <property type="match status" value="1"/>
</dbReference>
<dbReference type="EMBL" id="JBHSHC010000142">
    <property type="protein sequence ID" value="MFC4769756.1"/>
    <property type="molecule type" value="Genomic_DNA"/>
</dbReference>
<dbReference type="SUPFAM" id="SSF58104">
    <property type="entry name" value="Methyl-accepting chemotaxis protein (MCP) signaling domain"/>
    <property type="match status" value="1"/>
</dbReference>
<dbReference type="InterPro" id="IPR004089">
    <property type="entry name" value="MCPsignal_dom"/>
</dbReference>
<evidence type="ECO:0000256" key="10">
    <source>
        <dbReference type="SAM" id="Phobius"/>
    </source>
</evidence>
<keyword evidence="2" id="KW-1003">Cell membrane</keyword>
<dbReference type="InterPro" id="IPR003660">
    <property type="entry name" value="HAMP_dom"/>
</dbReference>
<name>A0ABV9Q5I5_9BACL</name>
<feature type="domain" description="Methyl-accepting transducer" evidence="11">
    <location>
        <begin position="390"/>
        <end position="626"/>
    </location>
</feature>
<evidence type="ECO:0000259" key="12">
    <source>
        <dbReference type="PROSITE" id="PS50885"/>
    </source>
</evidence>
<evidence type="ECO:0000256" key="6">
    <source>
        <dbReference type="ARBA" id="ARBA00023136"/>
    </source>
</evidence>
<evidence type="ECO:0000256" key="9">
    <source>
        <dbReference type="PROSITE-ProRule" id="PRU00284"/>
    </source>
</evidence>
<dbReference type="Pfam" id="PF02743">
    <property type="entry name" value="dCache_1"/>
    <property type="match status" value="1"/>
</dbReference>
<reference evidence="14" key="1">
    <citation type="journal article" date="2019" name="Int. J. Syst. Evol. Microbiol.">
        <title>The Global Catalogue of Microorganisms (GCM) 10K type strain sequencing project: providing services to taxonomists for standard genome sequencing and annotation.</title>
        <authorList>
            <consortium name="The Broad Institute Genomics Platform"/>
            <consortium name="The Broad Institute Genome Sequencing Center for Infectious Disease"/>
            <person name="Wu L."/>
            <person name="Ma J."/>
        </authorList>
    </citation>
    <scope>NUCLEOTIDE SEQUENCE [LARGE SCALE GENOMIC DNA]</scope>
    <source>
        <strain evidence="14">WYCCWR 12678</strain>
    </source>
</reference>
<sequence>MWIRDSIAKKLSLAIFIIITIVFALTGYVNYVNTKNLLLQDIEDTLSVKSKAIANQINALFSEKGTLVRQISTNQDIVNYLKTVKSRDEALTNPHYNAVRRSLDAIIQTDKTLSLVWIASEKGSFLVGNNSYLSTPDWNIQNRPWHERALAAEDISFTDPYVDAVTGKLVISVLKQVKDGSSTVGFVAIDLFLDTLPQIMKSYEFGQTGYTFLLARDGTVMYHPDKEKVMKEKLSELPGEVGSIGQRMIAGENGLKLVQVNNRMEYVGYSPVPITAWSVGTAMPHEEALSQIASFTRTTLMYITVSILVLVGLVYFSLSYMLREIPSILDRIKSLANGDLTVRIQSNSNDEVGQLAQALNTMIMNLRNLIFQVGSSAEQVAASAEQLTSSAEQTSKATEHISFNILAVASGSENQVRSVEESSKTMIGMAASVQLIASSAQHVSFTANLTSEKVMEGNQAIELAVQQMNSIHNTVNALAQLVKRLGERSNEISQITEVITGIAAQTNLLSLNAAIEAARAGEHGRGFAVVADEVRKLAEQSAGAAQQISSLISVIQNETKQAVQSMETATKEVTEGIHVVNTAGQSFKQIELSMSEVTNQIQGVSTASQQLFASTEQVVHSIHLISAIAKESSAETQSVSASAEEQLASIDEISASAAALAQMAEDLQRLIRKFKVTNG</sequence>
<dbReference type="Gene3D" id="1.10.8.500">
    <property type="entry name" value="HAMP domain in histidine kinase"/>
    <property type="match status" value="1"/>
</dbReference>
<dbReference type="InterPro" id="IPR029151">
    <property type="entry name" value="Sensor-like_sf"/>
</dbReference>
<dbReference type="CDD" id="cd12913">
    <property type="entry name" value="PDC1_MCP_like"/>
    <property type="match status" value="1"/>
</dbReference>
<dbReference type="PROSITE" id="PS50111">
    <property type="entry name" value="CHEMOTAXIS_TRANSDUC_2"/>
    <property type="match status" value="1"/>
</dbReference>
<organism evidence="13 14">
    <name type="scientific">Effusibacillus consociatus</name>
    <dbReference type="NCBI Taxonomy" id="1117041"/>
    <lineage>
        <taxon>Bacteria</taxon>
        <taxon>Bacillati</taxon>
        <taxon>Bacillota</taxon>
        <taxon>Bacilli</taxon>
        <taxon>Bacillales</taxon>
        <taxon>Alicyclobacillaceae</taxon>
        <taxon>Effusibacillus</taxon>
    </lineage>
</organism>
<dbReference type="Pfam" id="PF00672">
    <property type="entry name" value="HAMP"/>
    <property type="match status" value="1"/>
</dbReference>
<proteinExistence type="inferred from homology"/>
<evidence type="ECO:0000256" key="4">
    <source>
        <dbReference type="ARBA" id="ARBA00022692"/>
    </source>
</evidence>
<keyword evidence="6 10" id="KW-0472">Membrane</keyword>
<dbReference type="Gene3D" id="1.10.287.950">
    <property type="entry name" value="Methyl-accepting chemotaxis protein"/>
    <property type="match status" value="1"/>
</dbReference>
<feature type="transmembrane region" description="Helical" evidence="10">
    <location>
        <begin position="300"/>
        <end position="322"/>
    </location>
</feature>
<evidence type="ECO:0000313" key="13">
    <source>
        <dbReference type="EMBL" id="MFC4769756.1"/>
    </source>
</evidence>
<dbReference type="PANTHER" id="PTHR32089:SF112">
    <property type="entry name" value="LYSOZYME-LIKE PROTEIN-RELATED"/>
    <property type="match status" value="1"/>
</dbReference>
<evidence type="ECO:0000256" key="3">
    <source>
        <dbReference type="ARBA" id="ARBA00022500"/>
    </source>
</evidence>
<dbReference type="RefSeq" id="WP_380028621.1">
    <property type="nucleotide sequence ID" value="NZ_JBHSHC010000142.1"/>
</dbReference>
<evidence type="ECO:0000259" key="11">
    <source>
        <dbReference type="PROSITE" id="PS50111"/>
    </source>
</evidence>